<dbReference type="PANTHER" id="PTHR46797">
    <property type="entry name" value="HTH-TYPE TRANSCRIPTIONAL REGULATOR"/>
    <property type="match status" value="1"/>
</dbReference>
<dbReference type="GO" id="GO:0003677">
    <property type="term" value="F:DNA binding"/>
    <property type="evidence" value="ECO:0007669"/>
    <property type="project" value="UniProtKB-KW"/>
</dbReference>
<dbReference type="PANTHER" id="PTHR46797:SF10">
    <property type="entry name" value="BLR1115 PROTEIN"/>
    <property type="match status" value="1"/>
</dbReference>
<evidence type="ECO:0000256" key="1">
    <source>
        <dbReference type="ARBA" id="ARBA00023125"/>
    </source>
</evidence>
<dbReference type="Proteomes" id="UP000245138">
    <property type="component" value="Unassembled WGS sequence"/>
</dbReference>
<proteinExistence type="predicted"/>
<dbReference type="OrthoDB" id="9792093at2"/>
<dbReference type="SMART" id="SM00530">
    <property type="entry name" value="HTH_XRE"/>
    <property type="match status" value="1"/>
</dbReference>
<dbReference type="InterPro" id="IPR001387">
    <property type="entry name" value="Cro/C1-type_HTH"/>
</dbReference>
<dbReference type="SUPFAM" id="SSF51182">
    <property type="entry name" value="RmlC-like cupins"/>
    <property type="match status" value="1"/>
</dbReference>
<dbReference type="InterPro" id="IPR014710">
    <property type="entry name" value="RmlC-like_jellyroll"/>
</dbReference>
<keyword evidence="1" id="KW-0238">DNA-binding</keyword>
<protein>
    <submittedName>
        <fullName evidence="3">Transcriptional regulator</fullName>
    </submittedName>
</protein>
<dbReference type="Pfam" id="PF01381">
    <property type="entry name" value="HTH_3"/>
    <property type="match status" value="1"/>
</dbReference>
<dbReference type="GO" id="GO:0003700">
    <property type="term" value="F:DNA-binding transcription factor activity"/>
    <property type="evidence" value="ECO:0007669"/>
    <property type="project" value="TreeGrafter"/>
</dbReference>
<dbReference type="SUPFAM" id="SSF47413">
    <property type="entry name" value="lambda repressor-like DNA-binding domains"/>
    <property type="match status" value="1"/>
</dbReference>
<gene>
    <name evidence="3" type="ORF">B4923_11835</name>
</gene>
<dbReference type="AlphaFoldDB" id="A0A2U1TRJ3"/>
<dbReference type="InterPro" id="IPR050807">
    <property type="entry name" value="TransReg_Diox_bact_type"/>
</dbReference>
<evidence type="ECO:0000313" key="3">
    <source>
        <dbReference type="EMBL" id="PWC11992.1"/>
    </source>
</evidence>
<evidence type="ECO:0000259" key="2">
    <source>
        <dbReference type="PROSITE" id="PS50943"/>
    </source>
</evidence>
<reference evidence="3 4" key="1">
    <citation type="submission" date="2018-04" db="EMBL/GenBank/DDBJ databases">
        <title>Brenneria corticis sp.nov.</title>
        <authorList>
            <person name="Li Y."/>
        </authorList>
    </citation>
    <scope>NUCLEOTIDE SEQUENCE [LARGE SCALE GENOMIC DNA]</scope>
    <source>
        <strain evidence="3 4">LMG 27715</strain>
    </source>
</reference>
<dbReference type="PROSITE" id="PS50943">
    <property type="entry name" value="HTH_CROC1"/>
    <property type="match status" value="1"/>
</dbReference>
<dbReference type="RefSeq" id="WP_109054572.1">
    <property type="nucleotide sequence ID" value="NZ_QDKJ01000008.1"/>
</dbReference>
<dbReference type="InterPro" id="IPR010982">
    <property type="entry name" value="Lambda_DNA-bd_dom_sf"/>
</dbReference>
<dbReference type="InterPro" id="IPR011051">
    <property type="entry name" value="RmlC_Cupin_sf"/>
</dbReference>
<dbReference type="Gene3D" id="2.60.120.10">
    <property type="entry name" value="Jelly Rolls"/>
    <property type="match status" value="1"/>
</dbReference>
<sequence>MSIDNVIATQLYQLRRAKNMSIELLAQHSGVSKAMISKIERQESSPSATILGRLAAGLGIPITQLLSDENQPRQRLRRKADQEIWRDPAQHYLRRQVSEREPATGLEMIEITLPPFAKVSYPRWSSHPYQQRLWLIEGALTVEYHAERFDLMAGDCLNFDVEHAVTFHNSHPSECRYLLVITND</sequence>
<organism evidence="3 4">
    <name type="scientific">Brenneria roseae subsp. americana</name>
    <dbReference type="NCBI Taxonomy" id="1508507"/>
    <lineage>
        <taxon>Bacteria</taxon>
        <taxon>Pseudomonadati</taxon>
        <taxon>Pseudomonadota</taxon>
        <taxon>Gammaproteobacteria</taxon>
        <taxon>Enterobacterales</taxon>
        <taxon>Pectobacteriaceae</taxon>
        <taxon>Brenneria</taxon>
    </lineage>
</organism>
<dbReference type="CDD" id="cd00093">
    <property type="entry name" value="HTH_XRE"/>
    <property type="match status" value="1"/>
</dbReference>
<dbReference type="CDD" id="cd02209">
    <property type="entry name" value="cupin_XRE_C"/>
    <property type="match status" value="1"/>
</dbReference>
<evidence type="ECO:0000313" key="4">
    <source>
        <dbReference type="Proteomes" id="UP000245138"/>
    </source>
</evidence>
<accession>A0A2U1TRJ3</accession>
<dbReference type="EMBL" id="QDKJ01000008">
    <property type="protein sequence ID" value="PWC11992.1"/>
    <property type="molecule type" value="Genomic_DNA"/>
</dbReference>
<dbReference type="Gene3D" id="1.10.260.40">
    <property type="entry name" value="lambda repressor-like DNA-binding domains"/>
    <property type="match status" value="1"/>
</dbReference>
<name>A0A2U1TRJ3_9GAMM</name>
<comment type="caution">
    <text evidence="3">The sequence shown here is derived from an EMBL/GenBank/DDBJ whole genome shotgun (WGS) entry which is preliminary data.</text>
</comment>
<feature type="domain" description="HTH cro/C1-type" evidence="2">
    <location>
        <begin position="11"/>
        <end position="65"/>
    </location>
</feature>
<dbReference type="GO" id="GO:0005829">
    <property type="term" value="C:cytosol"/>
    <property type="evidence" value="ECO:0007669"/>
    <property type="project" value="TreeGrafter"/>
</dbReference>
<keyword evidence="4" id="KW-1185">Reference proteome</keyword>